<proteinExistence type="predicted"/>
<dbReference type="Gene3D" id="1.20.120.160">
    <property type="entry name" value="HPT domain"/>
    <property type="match status" value="1"/>
</dbReference>
<organism evidence="3 4">
    <name type="scientific">Fusarium avenaceum</name>
    <dbReference type="NCBI Taxonomy" id="40199"/>
    <lineage>
        <taxon>Eukaryota</taxon>
        <taxon>Fungi</taxon>
        <taxon>Dikarya</taxon>
        <taxon>Ascomycota</taxon>
        <taxon>Pezizomycotina</taxon>
        <taxon>Sordariomycetes</taxon>
        <taxon>Hypocreomycetidae</taxon>
        <taxon>Hypocreales</taxon>
        <taxon>Nectriaceae</taxon>
        <taxon>Fusarium</taxon>
        <taxon>Fusarium tricinctum species complex</taxon>
    </lineage>
</organism>
<evidence type="ECO:0000259" key="2">
    <source>
        <dbReference type="PROSITE" id="PS50894"/>
    </source>
</evidence>
<dbReference type="Proteomes" id="UP000782241">
    <property type="component" value="Unassembled WGS sequence"/>
</dbReference>
<evidence type="ECO:0000313" key="4">
    <source>
        <dbReference type="Proteomes" id="UP000782241"/>
    </source>
</evidence>
<dbReference type="GO" id="GO:0005737">
    <property type="term" value="C:cytoplasm"/>
    <property type="evidence" value="ECO:0007669"/>
    <property type="project" value="TreeGrafter"/>
</dbReference>
<evidence type="ECO:0000313" key="3">
    <source>
        <dbReference type="EMBL" id="KAG5657921.1"/>
    </source>
</evidence>
<accession>A0A9P7GWR3</accession>
<protein>
    <recommendedName>
        <fullName evidence="2">HPt domain-containing protein</fullName>
    </recommendedName>
</protein>
<dbReference type="GO" id="GO:0043424">
    <property type="term" value="F:protein histidine kinase binding"/>
    <property type="evidence" value="ECO:0007669"/>
    <property type="project" value="InterPro"/>
</dbReference>
<keyword evidence="1" id="KW-0597">Phosphoprotein</keyword>
<dbReference type="InterPro" id="IPR008207">
    <property type="entry name" value="Sig_transdc_His_kin_Hpt_dom"/>
</dbReference>
<name>A0A9P7GWR3_9HYPO</name>
<feature type="domain" description="HPt" evidence="2">
    <location>
        <begin position="32"/>
        <end position="137"/>
    </location>
</feature>
<dbReference type="GO" id="GO:0005634">
    <property type="term" value="C:nucleus"/>
    <property type="evidence" value="ECO:0007669"/>
    <property type="project" value="TreeGrafter"/>
</dbReference>
<dbReference type="InterPro" id="IPR036641">
    <property type="entry name" value="HPT_dom_sf"/>
</dbReference>
<dbReference type="PANTHER" id="PTHR28242">
    <property type="entry name" value="PHOSPHORELAY INTERMEDIATE PROTEIN YPD1"/>
    <property type="match status" value="1"/>
</dbReference>
<dbReference type="GO" id="GO:0000160">
    <property type="term" value="P:phosphorelay signal transduction system"/>
    <property type="evidence" value="ECO:0007669"/>
    <property type="project" value="InterPro"/>
</dbReference>
<dbReference type="PANTHER" id="PTHR28242:SF52">
    <property type="entry name" value="PHOSPHORELAY INTERMEDIATE PROTEIN YPD1"/>
    <property type="match status" value="1"/>
</dbReference>
<feature type="modified residue" description="Phosphohistidine" evidence="1">
    <location>
        <position position="71"/>
    </location>
</feature>
<keyword evidence="4" id="KW-1185">Reference proteome</keyword>
<dbReference type="EMBL" id="JAGPUO010000016">
    <property type="protein sequence ID" value="KAG5657921.1"/>
    <property type="molecule type" value="Genomic_DNA"/>
</dbReference>
<dbReference type="PROSITE" id="PS50894">
    <property type="entry name" value="HPT"/>
    <property type="match status" value="1"/>
</dbReference>
<dbReference type="GO" id="GO:0009927">
    <property type="term" value="F:histidine phosphotransfer kinase activity"/>
    <property type="evidence" value="ECO:0007669"/>
    <property type="project" value="InterPro"/>
</dbReference>
<reference evidence="3" key="1">
    <citation type="submission" date="2021-04" db="EMBL/GenBank/DDBJ databases">
        <title>Draft genome of Fusarium avenaceum strain F156N33, isolated from an atmospheric sample in Virginia.</title>
        <authorList>
            <person name="Yang S."/>
            <person name="Vinatzer B.A."/>
            <person name="Coleman J."/>
        </authorList>
    </citation>
    <scope>NUCLEOTIDE SEQUENCE</scope>
    <source>
        <strain evidence="3">F156N33</strain>
    </source>
</reference>
<dbReference type="InterPro" id="IPR045871">
    <property type="entry name" value="AHP1-5/YPD1"/>
</dbReference>
<evidence type="ECO:0000256" key="1">
    <source>
        <dbReference type="PROSITE-ProRule" id="PRU00110"/>
    </source>
</evidence>
<sequence>MSQTIINILSQFPYLIDINAFSQILEMDDEGDREFSSSICSNWTEQVEAGFAELEQAIHSAEFDKISSYAHRLHGISEPLGVIKVINTFKDLQQLGEREDPTGGGKLDDETALQKAADLLQKGKVDYKETAALIEQALGVDTESG</sequence>
<dbReference type="SUPFAM" id="SSF47226">
    <property type="entry name" value="Histidine-containing phosphotransfer domain, HPT domain"/>
    <property type="match status" value="1"/>
</dbReference>
<gene>
    <name evidence="3" type="ORF">KAF25_007954</name>
</gene>
<comment type="caution">
    <text evidence="3">The sequence shown here is derived from an EMBL/GenBank/DDBJ whole genome shotgun (WGS) entry which is preliminary data.</text>
</comment>
<dbReference type="AlphaFoldDB" id="A0A9P7GWR3"/>